<name>A0ABW2S7R4_9BURK</name>
<reference evidence="3" key="1">
    <citation type="journal article" date="2019" name="Int. J. Syst. Evol. Microbiol.">
        <title>The Global Catalogue of Microorganisms (GCM) 10K type strain sequencing project: providing services to taxonomists for standard genome sequencing and annotation.</title>
        <authorList>
            <consortium name="The Broad Institute Genomics Platform"/>
            <consortium name="The Broad Institute Genome Sequencing Center for Infectious Disease"/>
            <person name="Wu L."/>
            <person name="Ma J."/>
        </authorList>
    </citation>
    <scope>NUCLEOTIDE SEQUENCE [LARGE SCALE GENOMIC DNA]</scope>
    <source>
        <strain evidence="3">CCUG 53903</strain>
    </source>
</reference>
<feature type="domain" description="Oxidoreductase molybdopterin-binding" evidence="1">
    <location>
        <begin position="47"/>
        <end position="147"/>
    </location>
</feature>
<sequence length="174" mass="19352">MNTIKQRRSFLGLVGAWAWACHPTLNAQTLCPKPVGRPVLVLRTSRSATAPCDLQALDQMPQKTLETQLPPSLGLSGRHRWSGVPLSHIAGLLGAGPDAEVQLIALNNYAVSVPMRDLRRYDPVLASRRDGKPLSVRDKGPLILIYPFDQHPELDAQDYLNRSIWQVHEIRVNP</sequence>
<keyword evidence="3" id="KW-1185">Reference proteome</keyword>
<evidence type="ECO:0000313" key="2">
    <source>
        <dbReference type="EMBL" id="MFC7459125.1"/>
    </source>
</evidence>
<comment type="caution">
    <text evidence="2">The sequence shown here is derived from an EMBL/GenBank/DDBJ whole genome shotgun (WGS) entry which is preliminary data.</text>
</comment>
<dbReference type="EMBL" id="JBHTBZ010000004">
    <property type="protein sequence ID" value="MFC7459125.1"/>
    <property type="molecule type" value="Genomic_DNA"/>
</dbReference>
<evidence type="ECO:0000313" key="3">
    <source>
        <dbReference type="Proteomes" id="UP001596457"/>
    </source>
</evidence>
<organism evidence="2 3">
    <name type="scientific">Hydrogenophaga defluvii</name>
    <dbReference type="NCBI Taxonomy" id="249410"/>
    <lineage>
        <taxon>Bacteria</taxon>
        <taxon>Pseudomonadati</taxon>
        <taxon>Pseudomonadota</taxon>
        <taxon>Betaproteobacteria</taxon>
        <taxon>Burkholderiales</taxon>
        <taxon>Comamonadaceae</taxon>
        <taxon>Hydrogenophaga</taxon>
    </lineage>
</organism>
<dbReference type="InterPro" id="IPR036374">
    <property type="entry name" value="OxRdtase_Mopterin-bd_sf"/>
</dbReference>
<dbReference type="Gene3D" id="3.90.420.10">
    <property type="entry name" value="Oxidoreductase, molybdopterin-binding domain"/>
    <property type="match status" value="1"/>
</dbReference>
<gene>
    <name evidence="2" type="ORF">ACFQU0_01625</name>
</gene>
<dbReference type="RefSeq" id="WP_382198209.1">
    <property type="nucleotide sequence ID" value="NZ_JBHTBZ010000004.1"/>
</dbReference>
<accession>A0ABW2S7R4</accession>
<proteinExistence type="predicted"/>
<dbReference type="SUPFAM" id="SSF56524">
    <property type="entry name" value="Oxidoreductase molybdopterin-binding domain"/>
    <property type="match status" value="1"/>
</dbReference>
<dbReference type="Pfam" id="PF00174">
    <property type="entry name" value="Oxidored_molyb"/>
    <property type="match status" value="1"/>
</dbReference>
<dbReference type="InterPro" id="IPR000572">
    <property type="entry name" value="OxRdtase_Mopterin-bd_dom"/>
</dbReference>
<evidence type="ECO:0000259" key="1">
    <source>
        <dbReference type="Pfam" id="PF00174"/>
    </source>
</evidence>
<protein>
    <submittedName>
        <fullName evidence="2">Molybdopterin-dependent oxidoreductase</fullName>
    </submittedName>
</protein>
<dbReference type="Proteomes" id="UP001596457">
    <property type="component" value="Unassembled WGS sequence"/>
</dbReference>